<dbReference type="Gene3D" id="3.90.640.10">
    <property type="entry name" value="Actin, Chain A, domain 4"/>
    <property type="match status" value="1"/>
</dbReference>
<proteinExistence type="inferred from homology"/>
<organism evidence="6 7">
    <name type="scientific">Kutzneria viridogrisea</name>
    <dbReference type="NCBI Taxonomy" id="47990"/>
    <lineage>
        <taxon>Bacteria</taxon>
        <taxon>Bacillati</taxon>
        <taxon>Actinomycetota</taxon>
        <taxon>Actinomycetes</taxon>
        <taxon>Pseudonocardiales</taxon>
        <taxon>Pseudonocardiaceae</taxon>
        <taxon>Kutzneria</taxon>
    </lineage>
</organism>
<dbReference type="InterPro" id="IPR043129">
    <property type="entry name" value="ATPase_NBD"/>
</dbReference>
<reference evidence="6 7" key="1">
    <citation type="submission" date="2020-08" db="EMBL/GenBank/DDBJ databases">
        <title>Genomic Encyclopedia of Archaeal and Bacterial Type Strains, Phase II (KMG-II): from individual species to whole genera.</title>
        <authorList>
            <person name="Goeker M."/>
        </authorList>
    </citation>
    <scope>NUCLEOTIDE SEQUENCE [LARGE SCALE GENOMIC DNA]</scope>
    <source>
        <strain evidence="6 7">DSM 43850</strain>
    </source>
</reference>
<evidence type="ECO:0000256" key="4">
    <source>
        <dbReference type="ARBA" id="ARBA00023016"/>
    </source>
</evidence>
<dbReference type="InterPro" id="IPR013126">
    <property type="entry name" value="Hsp_70_fam"/>
</dbReference>
<accession>A0ABR6BPN4</accession>
<dbReference type="PANTHER" id="PTHR42749">
    <property type="entry name" value="CELL SHAPE-DETERMINING PROTEIN MREB"/>
    <property type="match status" value="1"/>
</dbReference>
<keyword evidence="4" id="KW-0346">Stress response</keyword>
<dbReference type="EMBL" id="JACJID010000004">
    <property type="protein sequence ID" value="MBA8928524.1"/>
    <property type="molecule type" value="Genomic_DNA"/>
</dbReference>
<evidence type="ECO:0000256" key="2">
    <source>
        <dbReference type="ARBA" id="ARBA00022741"/>
    </source>
</evidence>
<dbReference type="PROSITE" id="PS01036">
    <property type="entry name" value="HSP70_3"/>
    <property type="match status" value="1"/>
</dbReference>
<evidence type="ECO:0000256" key="5">
    <source>
        <dbReference type="ARBA" id="ARBA00023186"/>
    </source>
</evidence>
<dbReference type="RefSeq" id="WP_148309467.1">
    <property type="nucleotide sequence ID" value="NZ_BAAABQ010000073.1"/>
</dbReference>
<keyword evidence="5" id="KW-0143">Chaperone</keyword>
<evidence type="ECO:0000256" key="1">
    <source>
        <dbReference type="ARBA" id="ARBA00007381"/>
    </source>
</evidence>
<dbReference type="Gene3D" id="2.40.50.100">
    <property type="match status" value="1"/>
</dbReference>
<keyword evidence="2" id="KW-0547">Nucleotide-binding</keyword>
<evidence type="ECO:0000256" key="3">
    <source>
        <dbReference type="ARBA" id="ARBA00022840"/>
    </source>
</evidence>
<dbReference type="Proteomes" id="UP000517916">
    <property type="component" value="Unassembled WGS sequence"/>
</dbReference>
<gene>
    <name evidence="6" type="ORF">BC739_005741</name>
</gene>
<sequence length="447" mass="47951">MQPVLAVDFGTSTSSAALVAGADVWLVQEPGQNSWTWPSAVYLNGERLLVGREAEHMKRLQPMNFRTEFKRVLGQSTPVWLGQRAFAPRDLVAAVLSALRAQALRELRGAALDRLVLTVPASYGEVDPRRTLMIEAGEQAGFADVELLPEPVAAAFAPIAGAPLASGALVLVYDFGGGTFDTAVLRVLPDGTYEVLGCAALEDCGGSDIDAAMYQWLRERFRSKLGGQPADADAISLAMDLNELLREAKHQLTEVPTAPTYFEPLHEQLTLDRAQLEQIITPMLRDTVRCCRDLLASTGVLVEQIAAVLLVGGSSRIPLVSQVLRAELRRPLRLTQDPSVAVVHGAARWAAAGVRTVPPRGLADGARALRWKLPGDTATIVRWLVAPGQNFEPGAPLAVLRLGNGSLWRMLAGHDSGQLVSVHADPGDEVTSADWLVTVRPAVGGRA</sequence>
<dbReference type="InterPro" id="IPR018181">
    <property type="entry name" value="Heat_shock_70_CS"/>
</dbReference>
<keyword evidence="3" id="KW-0067">ATP-binding</keyword>
<protein>
    <submittedName>
        <fullName evidence="6">Molecular chaperone DnaK (HSP70)</fullName>
    </submittedName>
</protein>
<dbReference type="Pfam" id="PF00012">
    <property type="entry name" value="HSP70"/>
    <property type="match status" value="1"/>
</dbReference>
<keyword evidence="7" id="KW-1185">Reference proteome</keyword>
<name>A0ABR6BPN4_9PSEU</name>
<evidence type="ECO:0000313" key="7">
    <source>
        <dbReference type="Proteomes" id="UP000517916"/>
    </source>
</evidence>
<comment type="caution">
    <text evidence="6">The sequence shown here is derived from an EMBL/GenBank/DDBJ whole genome shotgun (WGS) entry which is preliminary data.</text>
</comment>
<dbReference type="SUPFAM" id="SSF53067">
    <property type="entry name" value="Actin-like ATPase domain"/>
    <property type="match status" value="2"/>
</dbReference>
<dbReference type="PANTHER" id="PTHR42749:SF1">
    <property type="entry name" value="CELL SHAPE-DETERMINING PROTEIN MREB"/>
    <property type="match status" value="1"/>
</dbReference>
<dbReference type="Gene3D" id="3.30.420.40">
    <property type="match status" value="2"/>
</dbReference>
<dbReference type="PRINTS" id="PR00301">
    <property type="entry name" value="HEATSHOCK70"/>
</dbReference>
<comment type="similarity">
    <text evidence="1">Belongs to the heat shock protein 70 family.</text>
</comment>
<evidence type="ECO:0000313" key="6">
    <source>
        <dbReference type="EMBL" id="MBA8928524.1"/>
    </source>
</evidence>